<feature type="compositionally biased region" description="Polar residues" evidence="1">
    <location>
        <begin position="191"/>
        <end position="201"/>
    </location>
</feature>
<accession>A0AAJ0CKH7</accession>
<dbReference type="PANTHER" id="PTHR35391:SF5">
    <property type="entry name" value="DUF6590 DOMAIN-CONTAINING PROTEIN"/>
    <property type="match status" value="1"/>
</dbReference>
<keyword evidence="3" id="KW-1185">Reference proteome</keyword>
<name>A0AAJ0CKH7_9HYPO</name>
<dbReference type="AlphaFoldDB" id="A0AAJ0CKH7"/>
<protein>
    <recommendedName>
        <fullName evidence="4">C2H2-type domain-containing protein</fullName>
    </recommendedName>
</protein>
<feature type="compositionally biased region" description="Polar residues" evidence="1">
    <location>
        <begin position="209"/>
        <end position="224"/>
    </location>
</feature>
<dbReference type="PANTHER" id="PTHR35391">
    <property type="entry name" value="C2H2-TYPE DOMAIN-CONTAINING PROTEIN-RELATED"/>
    <property type="match status" value="1"/>
</dbReference>
<dbReference type="EMBL" id="JASWJB010000269">
    <property type="protein sequence ID" value="KAK2592386.1"/>
    <property type="molecule type" value="Genomic_DNA"/>
</dbReference>
<feature type="region of interest" description="Disordered" evidence="1">
    <location>
        <begin position="182"/>
        <end position="224"/>
    </location>
</feature>
<reference evidence="2" key="1">
    <citation type="submission" date="2023-06" db="EMBL/GenBank/DDBJ databases">
        <title>Conoideocrella luteorostrata (Hypocreales: Clavicipitaceae), a potential biocontrol fungus for elongate hemlock scale in United States Christmas tree production areas.</title>
        <authorList>
            <person name="Barrett H."/>
            <person name="Lovett B."/>
            <person name="Macias A.M."/>
            <person name="Stajich J.E."/>
            <person name="Kasson M.T."/>
        </authorList>
    </citation>
    <scope>NUCLEOTIDE SEQUENCE</scope>
    <source>
        <strain evidence="2">ARSEF 14590</strain>
    </source>
</reference>
<sequence>MVELLHDKFEGWVSMLRVRASYDKSLDKRLEYSDDVQHHVVELLELIRLSLDIITAKHLQQPQHDRPGWPSLEYVLKIEVTPEDAVDVLRIIMEQLRELVWRIYESPISSINSRYRAVRENRADEKYIEIAMLLVNSQYSTAAVSLRSSLALSMEDRRQRLQYIRRHSQYFASMNNGGWPLLTESPPIGGSETSASTSADSLGSHWEQESQLSGDSSPSVTSAPSFGPWQFPVIHRKRGNGGAVVSSSKGITTEAVESLDNYPEPPVMGLNEPYTSCPFCFQRLSESDLTDSNWRQHVNNDLKPFVCISKKCLQPVQAFETLDVWAKHMREEHSSNKPNGLKWTQLMFVPCFWQCASGHPRVLCKCDAEFDAHLTSEHGHCDDEELSFIVNTAMRRQRRIGEQICPFCDDDVSEENQPGSAEAPPNPSNLASFEHPTKLDKHIAGHLLHLAFESVKGLDAGGDDHTSSFESIQSIDGEEAL</sequence>
<evidence type="ECO:0000313" key="3">
    <source>
        <dbReference type="Proteomes" id="UP001251528"/>
    </source>
</evidence>
<dbReference type="Proteomes" id="UP001251528">
    <property type="component" value="Unassembled WGS sequence"/>
</dbReference>
<gene>
    <name evidence="2" type="ORF">QQS21_009905</name>
</gene>
<comment type="caution">
    <text evidence="2">The sequence shown here is derived from an EMBL/GenBank/DDBJ whole genome shotgun (WGS) entry which is preliminary data.</text>
</comment>
<proteinExistence type="predicted"/>
<evidence type="ECO:0000313" key="2">
    <source>
        <dbReference type="EMBL" id="KAK2592386.1"/>
    </source>
</evidence>
<feature type="region of interest" description="Disordered" evidence="1">
    <location>
        <begin position="411"/>
        <end position="433"/>
    </location>
</feature>
<evidence type="ECO:0000256" key="1">
    <source>
        <dbReference type="SAM" id="MobiDB-lite"/>
    </source>
</evidence>
<evidence type="ECO:0008006" key="4">
    <source>
        <dbReference type="Google" id="ProtNLM"/>
    </source>
</evidence>
<organism evidence="2 3">
    <name type="scientific">Conoideocrella luteorostrata</name>
    <dbReference type="NCBI Taxonomy" id="1105319"/>
    <lineage>
        <taxon>Eukaryota</taxon>
        <taxon>Fungi</taxon>
        <taxon>Dikarya</taxon>
        <taxon>Ascomycota</taxon>
        <taxon>Pezizomycotina</taxon>
        <taxon>Sordariomycetes</taxon>
        <taxon>Hypocreomycetidae</taxon>
        <taxon>Hypocreales</taxon>
        <taxon>Clavicipitaceae</taxon>
        <taxon>Conoideocrella</taxon>
    </lineage>
</organism>